<feature type="domain" description="Glycosyltransferase subfamily 4-like N-terminal" evidence="4">
    <location>
        <begin position="32"/>
        <end position="184"/>
    </location>
</feature>
<dbReference type="Proteomes" id="UP001482231">
    <property type="component" value="Unassembled WGS sequence"/>
</dbReference>
<dbReference type="SUPFAM" id="SSF53756">
    <property type="entry name" value="UDP-Glycosyltransferase/glycogen phosphorylase"/>
    <property type="match status" value="1"/>
</dbReference>
<evidence type="ECO:0000259" key="3">
    <source>
        <dbReference type="Pfam" id="PF00534"/>
    </source>
</evidence>
<dbReference type="Pfam" id="PF13439">
    <property type="entry name" value="Glyco_transf_4"/>
    <property type="match status" value="1"/>
</dbReference>
<evidence type="ECO:0000313" key="5">
    <source>
        <dbReference type="EMBL" id="MEO1766414.1"/>
    </source>
</evidence>
<dbReference type="EMBL" id="JBAJEX010000002">
    <property type="protein sequence ID" value="MEO1766414.1"/>
    <property type="molecule type" value="Genomic_DNA"/>
</dbReference>
<sequence length="381" mass="41907">MMELLKRIDRNRFSIVCCFYSDYKRGLSGPRLSEELAALGIPLIVLPRRKQPGWAKLAKELARGLLKPWPDSRAQAQFSIEKRWRIVPQAQRIADVLRDGGFHLLYMNNQPSSNLEGYLAAESVRLPVVQHCRIDTWLNPTEVAIVNRSACRIICVSEGVAESLKSQGVQPDKLVVVHNGISPDLVLPPAVRLEGIPTGAMLIGTVGQLVKRKSVADLLNAVVALERQENLTVHLLVVGEGPEARALHESAKHAGIERRVHFVGFQRDPLPFIAAMDVFVLASSREGLPRVILEAMLLGKPVVAANAVGSRELVVDGETGLLYPHGDVHKLAAALARLLRDTELRDRLGKAGRARVRQAFSIERYVSGVERNLLEALCSGS</sequence>
<dbReference type="PANTHER" id="PTHR12526">
    <property type="entry name" value="GLYCOSYLTRANSFERASE"/>
    <property type="match status" value="1"/>
</dbReference>
<keyword evidence="6" id="KW-1185">Reference proteome</keyword>
<evidence type="ECO:0000256" key="1">
    <source>
        <dbReference type="ARBA" id="ARBA00022676"/>
    </source>
</evidence>
<keyword evidence="1" id="KW-0328">Glycosyltransferase</keyword>
<reference evidence="5 6" key="1">
    <citation type="submission" date="2024-02" db="EMBL/GenBank/DDBJ databases">
        <title>New thermophilic sulfur-oxidizing bacteria from a hot springs of the Uzon caldera (Kamchatka, Russia).</title>
        <authorList>
            <person name="Dukat A.M."/>
            <person name="Elcheninov A.G."/>
            <person name="Frolov E.N."/>
        </authorList>
    </citation>
    <scope>NUCLEOTIDE SEQUENCE [LARGE SCALE GENOMIC DNA]</scope>
    <source>
        <strain evidence="5 6">AK1</strain>
    </source>
</reference>
<evidence type="ECO:0000313" key="6">
    <source>
        <dbReference type="Proteomes" id="UP001482231"/>
    </source>
</evidence>
<keyword evidence="2" id="KW-0808">Transferase</keyword>
<evidence type="ECO:0000256" key="2">
    <source>
        <dbReference type="ARBA" id="ARBA00022679"/>
    </source>
</evidence>
<dbReference type="InterPro" id="IPR001296">
    <property type="entry name" value="Glyco_trans_1"/>
</dbReference>
<feature type="domain" description="Glycosyl transferase family 1" evidence="3">
    <location>
        <begin position="195"/>
        <end position="354"/>
    </location>
</feature>
<gene>
    <name evidence="5" type="ORF">V6E02_04225</name>
</gene>
<dbReference type="Pfam" id="PF00534">
    <property type="entry name" value="Glycos_transf_1"/>
    <property type="match status" value="1"/>
</dbReference>
<dbReference type="PANTHER" id="PTHR12526:SF629">
    <property type="entry name" value="TEICHURONIC ACID BIOSYNTHESIS GLYCOSYLTRANSFERASE TUAH-RELATED"/>
    <property type="match status" value="1"/>
</dbReference>
<evidence type="ECO:0000259" key="4">
    <source>
        <dbReference type="Pfam" id="PF13439"/>
    </source>
</evidence>
<protein>
    <submittedName>
        <fullName evidence="5">Glycosyltransferase</fullName>
    </submittedName>
</protein>
<dbReference type="RefSeq" id="WP_347307457.1">
    <property type="nucleotide sequence ID" value="NZ_JBAJEX010000002.1"/>
</dbReference>
<dbReference type="Gene3D" id="3.40.50.2000">
    <property type="entry name" value="Glycogen Phosphorylase B"/>
    <property type="match status" value="2"/>
</dbReference>
<organism evidence="5 6">
    <name type="scientific">Thiobacter aerophilum</name>
    <dbReference type="NCBI Taxonomy" id="3121275"/>
    <lineage>
        <taxon>Bacteria</taxon>
        <taxon>Pseudomonadati</taxon>
        <taxon>Pseudomonadota</taxon>
        <taxon>Betaproteobacteria</taxon>
        <taxon>Burkholderiales</taxon>
        <taxon>Thiobacteraceae</taxon>
        <taxon>Thiobacter</taxon>
    </lineage>
</organism>
<dbReference type="InterPro" id="IPR028098">
    <property type="entry name" value="Glyco_trans_4-like_N"/>
</dbReference>
<comment type="caution">
    <text evidence="5">The sequence shown here is derived from an EMBL/GenBank/DDBJ whole genome shotgun (WGS) entry which is preliminary data.</text>
</comment>
<accession>A0ABV0ECY6</accession>
<name>A0ABV0ECY6_9BURK</name>
<proteinExistence type="predicted"/>